<gene>
    <name evidence="4" type="primary">rlmB</name>
    <name evidence="4" type="ORF">ENU66_00200</name>
</gene>
<dbReference type="NCBIfam" id="TIGR00186">
    <property type="entry name" value="rRNA_methyl_3"/>
    <property type="match status" value="1"/>
</dbReference>
<proteinExistence type="predicted"/>
<reference evidence="4" key="1">
    <citation type="journal article" date="2020" name="mSystems">
        <title>Genome- and Community-Level Interaction Insights into Carbon Utilization and Element Cycling Functions of Hydrothermarchaeota in Hydrothermal Sediment.</title>
        <authorList>
            <person name="Zhou Z."/>
            <person name="Liu Y."/>
            <person name="Xu W."/>
            <person name="Pan J."/>
            <person name="Luo Z.H."/>
            <person name="Li M."/>
        </authorList>
    </citation>
    <scope>NUCLEOTIDE SEQUENCE [LARGE SCALE GENOMIC DNA]</scope>
    <source>
        <strain evidence="4">SpSt-69</strain>
    </source>
</reference>
<organism evidence="4">
    <name type="scientific">candidate division WOR-3 bacterium</name>
    <dbReference type="NCBI Taxonomy" id="2052148"/>
    <lineage>
        <taxon>Bacteria</taxon>
        <taxon>Bacteria division WOR-3</taxon>
    </lineage>
</organism>
<comment type="caution">
    <text evidence="4">The sequence shown here is derived from an EMBL/GenBank/DDBJ whole genome shotgun (WGS) entry which is preliminary data.</text>
</comment>
<evidence type="ECO:0000259" key="3">
    <source>
        <dbReference type="SMART" id="SM00967"/>
    </source>
</evidence>
<dbReference type="EMBL" id="DTDJ01000003">
    <property type="protein sequence ID" value="HGL16757.1"/>
    <property type="molecule type" value="Genomic_DNA"/>
</dbReference>
<keyword evidence="1 4" id="KW-0489">Methyltransferase</keyword>
<dbReference type="SUPFAM" id="SSF55315">
    <property type="entry name" value="L30e-like"/>
    <property type="match status" value="1"/>
</dbReference>
<dbReference type="PANTHER" id="PTHR46429">
    <property type="entry name" value="23S RRNA (GUANOSINE-2'-O-)-METHYLTRANSFERASE RLMB"/>
    <property type="match status" value="1"/>
</dbReference>
<feature type="domain" description="RNA 2-O ribose methyltransferase substrate binding" evidence="3">
    <location>
        <begin position="2"/>
        <end position="76"/>
    </location>
</feature>
<dbReference type="GO" id="GO:0032259">
    <property type="term" value="P:methylation"/>
    <property type="evidence" value="ECO:0007669"/>
    <property type="project" value="UniProtKB-KW"/>
</dbReference>
<evidence type="ECO:0000313" key="4">
    <source>
        <dbReference type="EMBL" id="HGL16757.1"/>
    </source>
</evidence>
<dbReference type="GO" id="GO:0003723">
    <property type="term" value="F:RNA binding"/>
    <property type="evidence" value="ECO:0007669"/>
    <property type="project" value="InterPro"/>
</dbReference>
<dbReference type="AlphaFoldDB" id="A0A7V3ZWA5"/>
<dbReference type="Gene3D" id="3.30.1330.30">
    <property type="match status" value="1"/>
</dbReference>
<dbReference type="PANTHER" id="PTHR46429:SF1">
    <property type="entry name" value="23S RRNA (GUANOSINE-2'-O-)-METHYLTRANSFERASE RLMB"/>
    <property type="match status" value="1"/>
</dbReference>
<dbReference type="GO" id="GO:0008173">
    <property type="term" value="F:RNA methyltransferase activity"/>
    <property type="evidence" value="ECO:0007669"/>
    <property type="project" value="InterPro"/>
</dbReference>
<dbReference type="InterPro" id="IPR029026">
    <property type="entry name" value="tRNA_m1G_MTases_N"/>
</dbReference>
<dbReference type="Gene3D" id="3.40.1280.10">
    <property type="match status" value="1"/>
</dbReference>
<dbReference type="GO" id="GO:0005829">
    <property type="term" value="C:cytosol"/>
    <property type="evidence" value="ECO:0007669"/>
    <property type="project" value="TreeGrafter"/>
</dbReference>
<name>A0A7V3ZWA5_UNCW3</name>
<accession>A0A7V3ZWA5</accession>
<evidence type="ECO:0000256" key="2">
    <source>
        <dbReference type="ARBA" id="ARBA00022679"/>
    </source>
</evidence>
<dbReference type="InterPro" id="IPR013123">
    <property type="entry name" value="SpoU_subst-bd"/>
</dbReference>
<dbReference type="SMART" id="SM00967">
    <property type="entry name" value="SpoU_sub_bind"/>
    <property type="match status" value="1"/>
</dbReference>
<dbReference type="InterPro" id="IPR029064">
    <property type="entry name" value="Ribosomal_eL30-like_sf"/>
</dbReference>
<protein>
    <submittedName>
        <fullName evidence="4">23S rRNA (Guanosine(2251)-2'-O)-methyltransferase RlmB</fullName>
    </submittedName>
</protein>
<dbReference type="Pfam" id="PF08032">
    <property type="entry name" value="SpoU_sub_bind"/>
    <property type="match status" value="1"/>
</dbReference>
<dbReference type="InterPro" id="IPR004441">
    <property type="entry name" value="rRNA_MeTrfase_TrmH"/>
</dbReference>
<dbReference type="InterPro" id="IPR001537">
    <property type="entry name" value="SpoU_MeTrfase"/>
</dbReference>
<evidence type="ECO:0000256" key="1">
    <source>
        <dbReference type="ARBA" id="ARBA00022603"/>
    </source>
</evidence>
<dbReference type="GO" id="GO:0006396">
    <property type="term" value="P:RNA processing"/>
    <property type="evidence" value="ECO:0007669"/>
    <property type="project" value="InterPro"/>
</dbReference>
<dbReference type="InterPro" id="IPR029028">
    <property type="entry name" value="Alpha/beta_knot_MTases"/>
</dbReference>
<keyword evidence="2 4" id="KW-0808">Transferase</keyword>
<sequence length="241" mass="25944">MYIFGKNPVLELLKANPQRVEKLFIAKKTHLPEPLLELLGNVSFPVIHVEKERLDRMSGNKNHQGILAVVREIEFTDPSELLSELIEKKGILVALDEVQDPQNLGNILRSAEALGAIGVVVPALRSSGFTEGAVKASAGAVFHLKLATVANLKNFLMRAKDLGIWVYSLEVGGIDIYKATYNFPIILVAGGEDKGVGKSILALSDAVITIPMVGRINSLNVASSVAIALSWISEVRGKANG</sequence>
<dbReference type="SUPFAM" id="SSF75217">
    <property type="entry name" value="alpha/beta knot"/>
    <property type="match status" value="1"/>
</dbReference>
<dbReference type="Pfam" id="PF00588">
    <property type="entry name" value="SpoU_methylase"/>
    <property type="match status" value="1"/>
</dbReference>
<dbReference type="CDD" id="cd18103">
    <property type="entry name" value="SpoU-like_RlmB"/>
    <property type="match status" value="1"/>
</dbReference>